<dbReference type="PANTHER" id="PTHR42796">
    <property type="entry name" value="FUMARYLACETOACETATE HYDROLASE DOMAIN-CONTAINING PROTEIN 2A-RELATED"/>
    <property type="match status" value="1"/>
</dbReference>
<sequence length="282" mass="30600">MKLLSYRIGNKASFGVLREHGVIDGAEVLDGEAGSIRELLDRDLLSTLRTLCAGREVTHTLTEVEYLPPIADPAKILCVGVNYADHRAETGQSDKPAHPTIFSRFADSQVGHEQPVVAPSISKQLDYEGEVAVVIGRHISSVETEDDALQAIAGLSCYNDLSVRDWQLHSSQWLPGKNFRGVGSFGPFLVTLEEFDDLKSVELTTRVNGEVRQQARLDQLIFDFTDILRYVTGFTDLAPGDVIATGTPGGVGMVATPPRFLAPGDVTEIEVSGVGVLRNRIA</sequence>
<dbReference type="GO" id="GO:0016787">
    <property type="term" value="F:hydrolase activity"/>
    <property type="evidence" value="ECO:0007669"/>
    <property type="project" value="UniProtKB-KW"/>
</dbReference>
<dbReference type="EMBL" id="JBIAMT010000017">
    <property type="protein sequence ID" value="MFF0501970.1"/>
    <property type="molecule type" value="Genomic_DNA"/>
</dbReference>
<organism evidence="4 5">
    <name type="scientific">Nocardia aobensis</name>
    <dbReference type="NCBI Taxonomy" id="257277"/>
    <lineage>
        <taxon>Bacteria</taxon>
        <taxon>Bacillati</taxon>
        <taxon>Actinomycetota</taxon>
        <taxon>Actinomycetes</taxon>
        <taxon>Mycobacteriales</taxon>
        <taxon>Nocardiaceae</taxon>
        <taxon>Nocardia</taxon>
    </lineage>
</organism>
<dbReference type="Pfam" id="PF01557">
    <property type="entry name" value="FAA_hydrolase"/>
    <property type="match status" value="1"/>
</dbReference>
<evidence type="ECO:0000256" key="2">
    <source>
        <dbReference type="ARBA" id="ARBA00022723"/>
    </source>
</evidence>
<comment type="caution">
    <text evidence="4">The sequence shown here is derived from an EMBL/GenBank/DDBJ whole genome shotgun (WGS) entry which is preliminary data.</text>
</comment>
<dbReference type="SUPFAM" id="SSF56529">
    <property type="entry name" value="FAH"/>
    <property type="match status" value="1"/>
</dbReference>
<keyword evidence="4" id="KW-0378">Hydrolase</keyword>
<reference evidence="4 5" key="1">
    <citation type="submission" date="2024-10" db="EMBL/GenBank/DDBJ databases">
        <title>The Natural Products Discovery Center: Release of the First 8490 Sequenced Strains for Exploring Actinobacteria Biosynthetic Diversity.</title>
        <authorList>
            <person name="Kalkreuter E."/>
            <person name="Kautsar S.A."/>
            <person name="Yang D."/>
            <person name="Bader C.D."/>
            <person name="Teijaro C.N."/>
            <person name="Fluegel L."/>
            <person name="Davis C.M."/>
            <person name="Simpson J.R."/>
            <person name="Lauterbach L."/>
            <person name="Steele A.D."/>
            <person name="Gui C."/>
            <person name="Meng S."/>
            <person name="Li G."/>
            <person name="Viehrig K."/>
            <person name="Ye F."/>
            <person name="Su P."/>
            <person name="Kiefer A.F."/>
            <person name="Nichols A."/>
            <person name="Cepeda A.J."/>
            <person name="Yan W."/>
            <person name="Fan B."/>
            <person name="Jiang Y."/>
            <person name="Adhikari A."/>
            <person name="Zheng C.-J."/>
            <person name="Schuster L."/>
            <person name="Cowan T.M."/>
            <person name="Smanski M.J."/>
            <person name="Chevrette M.G."/>
            <person name="De Carvalho L.P.S."/>
            <person name="Shen B."/>
        </authorList>
    </citation>
    <scope>NUCLEOTIDE SEQUENCE [LARGE SCALE GENOMIC DNA]</scope>
    <source>
        <strain evidence="4 5">NPDC004119</strain>
    </source>
</reference>
<dbReference type="InterPro" id="IPR036663">
    <property type="entry name" value="Fumarylacetoacetase_C_sf"/>
</dbReference>
<gene>
    <name evidence="4" type="ORF">ACFYU5_36710</name>
</gene>
<dbReference type="Gene3D" id="3.90.850.10">
    <property type="entry name" value="Fumarylacetoacetase-like, C-terminal domain"/>
    <property type="match status" value="1"/>
</dbReference>
<dbReference type="Proteomes" id="UP001601442">
    <property type="component" value="Unassembled WGS sequence"/>
</dbReference>
<accession>A0ABW6PFK0</accession>
<keyword evidence="5" id="KW-1185">Reference proteome</keyword>
<name>A0ABW6PFK0_9NOCA</name>
<keyword evidence="2" id="KW-0479">Metal-binding</keyword>
<dbReference type="InterPro" id="IPR011234">
    <property type="entry name" value="Fumarylacetoacetase-like_C"/>
</dbReference>
<evidence type="ECO:0000256" key="1">
    <source>
        <dbReference type="ARBA" id="ARBA00010211"/>
    </source>
</evidence>
<evidence type="ECO:0000313" key="4">
    <source>
        <dbReference type="EMBL" id="MFF0501970.1"/>
    </source>
</evidence>
<dbReference type="InterPro" id="IPR051121">
    <property type="entry name" value="FAH"/>
</dbReference>
<protein>
    <submittedName>
        <fullName evidence="4">Fumarylacetoacetate hydrolase family protein</fullName>
    </submittedName>
</protein>
<dbReference type="PANTHER" id="PTHR42796:SF4">
    <property type="entry name" value="FUMARYLACETOACETATE HYDROLASE DOMAIN-CONTAINING PROTEIN 2A"/>
    <property type="match status" value="1"/>
</dbReference>
<feature type="domain" description="Fumarylacetoacetase-like C-terminal" evidence="3">
    <location>
        <begin position="75"/>
        <end position="281"/>
    </location>
</feature>
<dbReference type="RefSeq" id="WP_387402042.1">
    <property type="nucleotide sequence ID" value="NZ_JBIAMT010000017.1"/>
</dbReference>
<evidence type="ECO:0000259" key="3">
    <source>
        <dbReference type="Pfam" id="PF01557"/>
    </source>
</evidence>
<comment type="similarity">
    <text evidence="1">Belongs to the FAH family.</text>
</comment>
<evidence type="ECO:0000313" key="5">
    <source>
        <dbReference type="Proteomes" id="UP001601442"/>
    </source>
</evidence>
<proteinExistence type="inferred from homology"/>